<feature type="transmembrane region" description="Helical" evidence="1">
    <location>
        <begin position="44"/>
        <end position="63"/>
    </location>
</feature>
<keyword evidence="3" id="KW-1185">Reference proteome</keyword>
<comment type="caution">
    <text evidence="2">The sequence shown here is derived from an EMBL/GenBank/DDBJ whole genome shotgun (WGS) entry which is preliminary data.</text>
</comment>
<dbReference type="EMBL" id="JBJHZX010000012">
    <property type="protein sequence ID" value="MFL0195867.1"/>
    <property type="molecule type" value="Genomic_DNA"/>
</dbReference>
<organism evidence="2 3">
    <name type="scientific">Candidatus Clostridium eludens</name>
    <dbReference type="NCBI Taxonomy" id="3381663"/>
    <lineage>
        <taxon>Bacteria</taxon>
        <taxon>Bacillati</taxon>
        <taxon>Bacillota</taxon>
        <taxon>Clostridia</taxon>
        <taxon>Eubacteriales</taxon>
        <taxon>Clostridiaceae</taxon>
        <taxon>Clostridium</taxon>
    </lineage>
</organism>
<accession>A0ABW8SIL2</accession>
<keyword evidence="1" id="KW-0812">Transmembrane</keyword>
<dbReference type="RefSeq" id="WP_406791984.1">
    <property type="nucleotide sequence ID" value="NZ_JBJHZX010000012.1"/>
</dbReference>
<protein>
    <submittedName>
        <fullName evidence="2">Uncharacterized protein</fullName>
    </submittedName>
</protein>
<reference evidence="2 3" key="1">
    <citation type="submission" date="2024-11" db="EMBL/GenBank/DDBJ databases">
        <authorList>
            <person name="Heng Y.C."/>
            <person name="Lim A.C.H."/>
            <person name="Lee J.K.Y."/>
            <person name="Kittelmann S."/>
        </authorList>
    </citation>
    <scope>NUCLEOTIDE SEQUENCE [LARGE SCALE GENOMIC DNA]</scope>
    <source>
        <strain evidence="2 3">WILCCON 0269</strain>
    </source>
</reference>
<dbReference type="Proteomes" id="UP001623660">
    <property type="component" value="Unassembled WGS sequence"/>
</dbReference>
<gene>
    <name evidence="2" type="ORF">ACJDU8_09870</name>
</gene>
<keyword evidence="1" id="KW-0472">Membrane</keyword>
<evidence type="ECO:0000313" key="3">
    <source>
        <dbReference type="Proteomes" id="UP001623660"/>
    </source>
</evidence>
<evidence type="ECO:0000256" key="1">
    <source>
        <dbReference type="SAM" id="Phobius"/>
    </source>
</evidence>
<proteinExistence type="predicted"/>
<keyword evidence="1" id="KW-1133">Transmembrane helix</keyword>
<feature type="transmembrane region" description="Helical" evidence="1">
    <location>
        <begin position="20"/>
        <end position="38"/>
    </location>
</feature>
<name>A0ABW8SIL2_9CLOT</name>
<evidence type="ECO:0000313" key="2">
    <source>
        <dbReference type="EMBL" id="MFL0195867.1"/>
    </source>
</evidence>
<sequence>MFSRYKYKIIPTKEQSIRRIIGSLFLMVFGIYMLCLFAKTVGVISIIISSVIILFHLYILIFLRNKLSSMEIKIIAGKLPNDEEK</sequence>